<dbReference type="Gene3D" id="2.70.9.10">
    <property type="entry name" value="Adenovirus Type 2 Hexon, domain 4"/>
    <property type="match status" value="1"/>
</dbReference>
<organism evidence="4">
    <name type="scientific">viral metagenome</name>
    <dbReference type="NCBI Taxonomy" id="1070528"/>
    <lineage>
        <taxon>unclassified sequences</taxon>
        <taxon>metagenomes</taxon>
        <taxon>organismal metagenomes</taxon>
    </lineage>
</organism>
<reference evidence="4" key="1">
    <citation type="journal article" date="2020" name="Nature">
        <title>Giant virus diversity and host interactions through global metagenomics.</title>
        <authorList>
            <person name="Schulz F."/>
            <person name="Roux S."/>
            <person name="Paez-Espino D."/>
            <person name="Jungbluth S."/>
            <person name="Walsh D.A."/>
            <person name="Denef V.J."/>
            <person name="McMahon K.D."/>
            <person name="Konstantinidis K.T."/>
            <person name="Eloe-Fadrosh E.A."/>
            <person name="Kyrpides N.C."/>
            <person name="Woyke T."/>
        </authorList>
    </citation>
    <scope>NUCLEOTIDE SEQUENCE</scope>
    <source>
        <strain evidence="4">GVMAG-M-3300021389-45</strain>
    </source>
</reference>
<dbReference type="InterPro" id="IPR031654">
    <property type="entry name" value="Capsid_N"/>
</dbReference>
<evidence type="ECO:0000259" key="2">
    <source>
        <dbReference type="Pfam" id="PF04451"/>
    </source>
</evidence>
<dbReference type="InterPro" id="IPR016112">
    <property type="entry name" value="VP_dsDNA_II"/>
</dbReference>
<dbReference type="Pfam" id="PF16903">
    <property type="entry name" value="Capsid_N"/>
    <property type="match status" value="1"/>
</dbReference>
<evidence type="ECO:0000259" key="3">
    <source>
        <dbReference type="Pfam" id="PF16903"/>
    </source>
</evidence>
<dbReference type="AlphaFoldDB" id="A0A6C0CLJ0"/>
<protein>
    <recommendedName>
        <fullName evidence="5">Major capsid protein N-terminal domain-containing protein</fullName>
    </recommendedName>
</protein>
<dbReference type="Gene3D" id="2.70.9.20">
    <property type="entry name" value="Major capsid protein Vp54"/>
    <property type="match status" value="1"/>
</dbReference>
<dbReference type="InterPro" id="IPR007542">
    <property type="entry name" value="MCP_C"/>
</dbReference>
<dbReference type="GO" id="GO:0005198">
    <property type="term" value="F:structural molecule activity"/>
    <property type="evidence" value="ECO:0007669"/>
    <property type="project" value="InterPro"/>
</dbReference>
<feature type="domain" description="Major capsid protein N-terminal" evidence="3">
    <location>
        <begin position="32"/>
        <end position="231"/>
    </location>
</feature>
<evidence type="ECO:0008006" key="5">
    <source>
        <dbReference type="Google" id="ProtNLM"/>
    </source>
</evidence>
<dbReference type="InterPro" id="IPR038519">
    <property type="entry name" value="MCP_C_sf"/>
</dbReference>
<sequence length="485" mass="55408">MIVEGPNPGAQIALNAIGKQDTYLLENDPENSFFKYDPKRHSNFQKFHRSTKIDNPGTKANWPFGESIKVTLNPRNMGDLLSNMYIAIDFPGLGSNSFYLSDQIGRHLIKSVAMRVDETEIEKFHDDWGIIYDELYLDASEKRTKRYLVNRFFAEGTSSVNNAGLVTNESKLFIPIPLFFSRKYEGDEYDSNKPNRPYFPTCAIHKQKIEFEITFRPQTFFTNSTDTVSLANFKIITEEITVSNQERIYLMTKPQTFITDIVRKHPTVETELNESEVKLQLVPNVPVKSMNWFLRNTDFEDESVYAGGTSLESNVFYNRYNFSASDTVSLSNAFFQPIMDSAKIYINGQDLPNLPLVDHTYYKYVVPHNSRLSRPEKNIYTYTFSMNPVNVEPSGSLDFGQLQSDRTVLDVKLKDGLSSSNTYSLHLYYVGYQTFKFDGGFVSLVSVPPIGTYVPETSMEVEGVRPKPGELNREIPPGYGRPKPE</sequence>
<dbReference type="Pfam" id="PF04451">
    <property type="entry name" value="Capsid_NCLDV"/>
    <property type="match status" value="1"/>
</dbReference>
<evidence type="ECO:0000256" key="1">
    <source>
        <dbReference type="SAM" id="MobiDB-lite"/>
    </source>
</evidence>
<name>A0A6C0CLJ0_9ZZZZ</name>
<dbReference type="EMBL" id="MN739457">
    <property type="protein sequence ID" value="QHT05656.1"/>
    <property type="molecule type" value="Genomic_DNA"/>
</dbReference>
<accession>A0A6C0CLJ0</accession>
<dbReference type="SUPFAM" id="SSF49749">
    <property type="entry name" value="Group II dsDNA viruses VP"/>
    <property type="match status" value="2"/>
</dbReference>
<feature type="domain" description="Major capsid protein C-terminal" evidence="2">
    <location>
        <begin position="246"/>
        <end position="415"/>
    </location>
</feature>
<feature type="compositionally biased region" description="Basic and acidic residues" evidence="1">
    <location>
        <begin position="462"/>
        <end position="473"/>
    </location>
</feature>
<proteinExistence type="predicted"/>
<feature type="region of interest" description="Disordered" evidence="1">
    <location>
        <begin position="461"/>
        <end position="485"/>
    </location>
</feature>
<evidence type="ECO:0000313" key="4">
    <source>
        <dbReference type="EMBL" id="QHT05656.1"/>
    </source>
</evidence>